<keyword evidence="1" id="KW-1133">Transmembrane helix</keyword>
<proteinExistence type="predicted"/>
<dbReference type="EMBL" id="CP077715">
    <property type="protein sequence ID" value="QXJ30447.1"/>
    <property type="molecule type" value="Genomic_DNA"/>
</dbReference>
<feature type="transmembrane region" description="Helical" evidence="1">
    <location>
        <begin position="38"/>
        <end position="54"/>
    </location>
</feature>
<dbReference type="AlphaFoldDB" id="A0A8F5BS51"/>
<dbReference type="Proteomes" id="UP000693941">
    <property type="component" value="Plasmid pBEU9E1"/>
</dbReference>
<dbReference type="Proteomes" id="UP000693941">
    <property type="component" value="Chromosome"/>
</dbReference>
<feature type="transmembrane region" description="Helical" evidence="1">
    <location>
        <begin position="61"/>
        <end position="79"/>
    </location>
</feature>
<evidence type="ECO:0000313" key="4">
    <source>
        <dbReference type="Proteomes" id="UP000693941"/>
    </source>
</evidence>
<feature type="transmembrane region" description="Helical" evidence="1">
    <location>
        <begin position="377"/>
        <end position="410"/>
    </location>
</feature>
<feature type="transmembrane region" description="Helical" evidence="1">
    <location>
        <begin position="224"/>
        <end position="251"/>
    </location>
</feature>
<keyword evidence="1" id="KW-0472">Membrane</keyword>
<feature type="transmembrane region" description="Helical" evidence="1">
    <location>
        <begin position="263"/>
        <end position="288"/>
    </location>
</feature>
<organism evidence="3 4">
    <name type="scientific">Saccharolobus shibatae</name>
    <dbReference type="NCBI Taxonomy" id="2286"/>
    <lineage>
        <taxon>Archaea</taxon>
        <taxon>Thermoproteota</taxon>
        <taxon>Thermoprotei</taxon>
        <taxon>Sulfolobales</taxon>
        <taxon>Sulfolobaceae</taxon>
        <taxon>Saccharolobus</taxon>
    </lineage>
</organism>
<dbReference type="EMBL" id="CP077714">
    <property type="protein sequence ID" value="QXJ30345.1"/>
    <property type="molecule type" value="Genomic_DNA"/>
</dbReference>
<protein>
    <submittedName>
        <fullName evidence="3">TrbL/VirB6 plasmid conjugal transfer protein</fullName>
    </submittedName>
</protein>
<keyword evidence="1" id="KW-0812">Transmembrane</keyword>
<keyword evidence="2" id="KW-0614">Plasmid</keyword>
<evidence type="ECO:0000256" key="1">
    <source>
        <dbReference type="SAM" id="Phobius"/>
    </source>
</evidence>
<evidence type="ECO:0000313" key="3">
    <source>
        <dbReference type="EMBL" id="QXJ30447.1"/>
    </source>
</evidence>
<feature type="transmembrane region" description="Helical" evidence="1">
    <location>
        <begin position="449"/>
        <end position="473"/>
    </location>
</feature>
<sequence>MERRKVLYILILILALPALSTTTAAAAASPIQNFANNLLLVVPPVLFILSLIALRKADYEYAFTLLLAAIIVTVALSAFQGNIQSYTFFTYSLTVTVNGPTNGYVNNNLQYSVAYVSSLPTGWTINSKEYQWLVYYNFSILVYNSSSGYINTNYVTSLSSSQNSLSFTPTQSGVYSATYSVIYFASANTYPAIASGSGGVITTVSKPSPFSWLSQAFLSTIESFLTIVAGSLVSIFNIFGQYLFGVISYAFTLPLPFGPISQIYNTILNVSVSLSLLFLGGTVAYNAIQGYYEDLIDVASDLFYKIGVWLFFTFGGLEIYTYIADFINSLINEIIAPYLPSLTLELSSTAGTYAALYIVGDVFPFFLGAIKTALGDILFAFLFLAALVIIRYLLILAIVALIPLLATLWLFEWTRGIANALIDVLVGLIFAGLLNTIVLTLFIATGAAYLFMLIPIIADLDTILSIVLMAFTIRPHEVSRMKTRRVSTSSPTQTSTPQAPIIKEEKKVEEEKVYYM</sequence>
<dbReference type="GeneID" id="65558651"/>
<reference evidence="3" key="1">
    <citation type="journal article" date="2021" name="Environ. Microbiol.">
        <title>New insights into the diversity and evolution of the archaeal mobilome from three complete genomes of Saccharolobus shibatae.</title>
        <authorList>
            <person name="Medvedeva S."/>
            <person name="Brandt D."/>
            <person name="Cvirkaite-Krupovic V."/>
            <person name="Liu Y."/>
            <person name="Severinov K."/>
            <person name="Ishino S."/>
            <person name="Ishino Y."/>
            <person name="Prangishvili D."/>
            <person name="Kalinowski J."/>
            <person name="Krupovic M."/>
        </authorList>
    </citation>
    <scope>NUCLEOTIDE SEQUENCE</scope>
    <source>
        <strain evidence="3">BEU9</strain>
        <plasmid evidence="2">pBEU9E1</plasmid>
    </source>
</reference>
<geneLocation type="plasmid" evidence="2 4">
    <name>pBEU9E1</name>
</geneLocation>
<name>A0A8F5BS51_9CREN</name>
<gene>
    <name evidence="3" type="ORF">J5U21_00087</name>
    <name evidence="2" type="ORF">J5U21_p0087</name>
</gene>
<feature type="transmembrane region" description="Helical" evidence="1">
    <location>
        <begin position="308"/>
        <end position="331"/>
    </location>
</feature>
<dbReference type="RefSeq" id="WP_218260329.1">
    <property type="nucleotide sequence ID" value="NZ_CP077714.1"/>
</dbReference>
<evidence type="ECO:0000313" key="2">
    <source>
        <dbReference type="EMBL" id="QXJ30345.1"/>
    </source>
</evidence>
<accession>A0A8F5BS51</accession>
<feature type="transmembrane region" description="Helical" evidence="1">
    <location>
        <begin position="422"/>
        <end position="443"/>
    </location>
</feature>